<dbReference type="Proteomes" id="UP000521943">
    <property type="component" value="Unassembled WGS sequence"/>
</dbReference>
<keyword evidence="3" id="KW-1185">Reference proteome</keyword>
<feature type="compositionally biased region" description="Polar residues" evidence="1">
    <location>
        <begin position="164"/>
        <end position="193"/>
    </location>
</feature>
<feature type="compositionally biased region" description="Basic and acidic residues" evidence="1">
    <location>
        <begin position="128"/>
        <end position="139"/>
    </location>
</feature>
<reference evidence="2 3" key="1">
    <citation type="submission" date="2020-07" db="EMBL/GenBank/DDBJ databases">
        <title>Comparative genomics of pyrophilous fungi reveals a link between fire events and developmental genes.</title>
        <authorList>
            <consortium name="DOE Joint Genome Institute"/>
            <person name="Steindorff A.S."/>
            <person name="Carver A."/>
            <person name="Calhoun S."/>
            <person name="Stillman K."/>
            <person name="Liu H."/>
            <person name="Lipzen A."/>
            <person name="Pangilinan J."/>
            <person name="Labutti K."/>
            <person name="Bruns T.D."/>
            <person name="Grigoriev I.V."/>
        </authorList>
    </citation>
    <scope>NUCLEOTIDE SEQUENCE [LARGE SCALE GENOMIC DNA]</scope>
    <source>
        <strain evidence="2 3">CBS 144469</strain>
    </source>
</reference>
<proteinExistence type="predicted"/>
<name>A0A8H6M806_9AGAR</name>
<organism evidence="2 3">
    <name type="scientific">Ephemerocybe angulata</name>
    <dbReference type="NCBI Taxonomy" id="980116"/>
    <lineage>
        <taxon>Eukaryota</taxon>
        <taxon>Fungi</taxon>
        <taxon>Dikarya</taxon>
        <taxon>Basidiomycota</taxon>
        <taxon>Agaricomycotina</taxon>
        <taxon>Agaricomycetes</taxon>
        <taxon>Agaricomycetidae</taxon>
        <taxon>Agaricales</taxon>
        <taxon>Agaricineae</taxon>
        <taxon>Psathyrellaceae</taxon>
        <taxon>Ephemerocybe</taxon>
    </lineage>
</organism>
<dbReference type="AlphaFoldDB" id="A0A8H6M806"/>
<evidence type="ECO:0000313" key="2">
    <source>
        <dbReference type="EMBL" id="KAF6755496.1"/>
    </source>
</evidence>
<feature type="region of interest" description="Disordered" evidence="1">
    <location>
        <begin position="25"/>
        <end position="56"/>
    </location>
</feature>
<feature type="compositionally biased region" description="Low complexity" evidence="1">
    <location>
        <begin position="224"/>
        <end position="236"/>
    </location>
</feature>
<protein>
    <submittedName>
        <fullName evidence="2">Uncharacterized protein</fullName>
    </submittedName>
</protein>
<gene>
    <name evidence="2" type="ORF">DFP72DRAFT_1067773</name>
</gene>
<feature type="compositionally biased region" description="Basic and acidic residues" evidence="1">
    <location>
        <begin position="252"/>
        <end position="261"/>
    </location>
</feature>
<comment type="caution">
    <text evidence="2">The sequence shown here is derived from an EMBL/GenBank/DDBJ whole genome shotgun (WGS) entry which is preliminary data.</text>
</comment>
<evidence type="ECO:0000256" key="1">
    <source>
        <dbReference type="SAM" id="MobiDB-lite"/>
    </source>
</evidence>
<feature type="region of interest" description="Disordered" evidence="1">
    <location>
        <begin position="124"/>
        <end position="295"/>
    </location>
</feature>
<sequence length="295" mass="31299">MSGPLARVISGSRLWREGKRLPLAGRGRRGIGDGLGSEGLAARSVSDSRTSEEHTCDVKAFQSRIRPRSEQNDFTRAFLHGLGSKTGSRGMSSSFLVTAHALSLGAQLPDAHPHIPRVELRSLVSDPRTSEEPTFDTERCQPQARARSERNDLTRAFLHGLGSKTGSRGPHSQTQELTSRSKLSAPETKSNNIGDGLEPEGGTEGLVSDPRASGGMYCSPPSTPNNASRSPAPAASKTIGHASAWAVSNPRPADETQEPKFRSKLSTPETKSNNIGGGLGSEILPHVDGLGSETH</sequence>
<accession>A0A8H6M806</accession>
<feature type="compositionally biased region" description="Polar residues" evidence="1">
    <location>
        <begin position="264"/>
        <end position="274"/>
    </location>
</feature>
<evidence type="ECO:0000313" key="3">
    <source>
        <dbReference type="Proteomes" id="UP000521943"/>
    </source>
</evidence>
<dbReference type="EMBL" id="JACGCI010000030">
    <property type="protein sequence ID" value="KAF6755496.1"/>
    <property type="molecule type" value="Genomic_DNA"/>
</dbReference>